<protein>
    <submittedName>
        <fullName evidence="5">Mandelate racemase/muconate lactonizing enzyme family protein</fullName>
    </submittedName>
</protein>
<dbReference type="InterPro" id="IPR046945">
    <property type="entry name" value="RHMD-like"/>
</dbReference>
<organism evidence="5 6">
    <name type="scientific">Neotabrizicola shimadae</name>
    <dbReference type="NCBI Taxonomy" id="2807096"/>
    <lineage>
        <taxon>Bacteria</taxon>
        <taxon>Pseudomonadati</taxon>
        <taxon>Pseudomonadota</taxon>
        <taxon>Alphaproteobacteria</taxon>
        <taxon>Rhodobacterales</taxon>
        <taxon>Paracoccaceae</taxon>
        <taxon>Neotabrizicola</taxon>
    </lineage>
</organism>
<dbReference type="GO" id="GO:0016052">
    <property type="term" value="P:carbohydrate catabolic process"/>
    <property type="evidence" value="ECO:0007669"/>
    <property type="project" value="TreeGrafter"/>
</dbReference>
<feature type="domain" description="Mandelate racemase/muconate lactonizing enzyme C-terminal" evidence="4">
    <location>
        <begin position="131"/>
        <end position="235"/>
    </location>
</feature>
<dbReference type="EMBL" id="CP069370">
    <property type="protein sequence ID" value="QYZ70168.1"/>
    <property type="molecule type" value="Genomic_DNA"/>
</dbReference>
<dbReference type="InterPro" id="IPR029017">
    <property type="entry name" value="Enolase-like_N"/>
</dbReference>
<dbReference type="Gene3D" id="3.20.20.120">
    <property type="entry name" value="Enolase-like C-terminal domain"/>
    <property type="match status" value="1"/>
</dbReference>
<evidence type="ECO:0000256" key="2">
    <source>
        <dbReference type="ARBA" id="ARBA00022723"/>
    </source>
</evidence>
<dbReference type="InterPro" id="IPR029065">
    <property type="entry name" value="Enolase_C-like"/>
</dbReference>
<dbReference type="SMART" id="SM00922">
    <property type="entry name" value="MR_MLE"/>
    <property type="match status" value="1"/>
</dbReference>
<keyword evidence="2" id="KW-0479">Metal-binding</keyword>
<dbReference type="PANTHER" id="PTHR13794:SF58">
    <property type="entry name" value="MITOCHONDRIAL ENOLASE SUPERFAMILY MEMBER 1"/>
    <property type="match status" value="1"/>
</dbReference>
<keyword evidence="6" id="KW-1185">Reference proteome</keyword>
<reference evidence="5" key="1">
    <citation type="submission" date="2021-02" db="EMBL/GenBank/DDBJ databases">
        <title>Rhodobacter shimadae sp. nov., an aerobic anoxygenic phototrophic bacterium isolated from a hot spring.</title>
        <authorList>
            <person name="Muramatsu S."/>
            <person name="Haruta S."/>
            <person name="Hirose S."/>
            <person name="Hanada S."/>
        </authorList>
    </citation>
    <scope>NUCLEOTIDE SEQUENCE</scope>
    <source>
        <strain evidence="5">N10</strain>
    </source>
</reference>
<evidence type="ECO:0000256" key="3">
    <source>
        <dbReference type="ARBA" id="ARBA00022842"/>
    </source>
</evidence>
<dbReference type="RefSeq" id="WP_220662384.1">
    <property type="nucleotide sequence ID" value="NZ_CP069370.1"/>
</dbReference>
<dbReference type="InterPro" id="IPR018110">
    <property type="entry name" value="Mandel_Rmase/mucon_lact_enz_CS"/>
</dbReference>
<gene>
    <name evidence="5" type="ORF">JO391_01120</name>
</gene>
<dbReference type="SUPFAM" id="SSF51604">
    <property type="entry name" value="Enolase C-terminal domain-like"/>
    <property type="match status" value="1"/>
</dbReference>
<evidence type="ECO:0000256" key="1">
    <source>
        <dbReference type="ARBA" id="ARBA00001946"/>
    </source>
</evidence>
<dbReference type="Proteomes" id="UP000826300">
    <property type="component" value="Chromosome"/>
</dbReference>
<sequence length="372" mass="41009">MPTDAPTIKRLETFTDDFVCFVKVTDCEGGIGWGQTSTYCADITAQVFHRQVAPHVLGKPTDDILALVRHVEEKEHKFPGSYRCRALAGLDTALWDLLGKRQGKPVVSLLGGTPGRVRAYASSMKRDITPVDEGTRLARLRDEKGFTAFKWRVGAECGHDVDEWPGRTEEVIPVVSKMLGDGMDKLVDGNSGFSPTRAIEVGRMLEQHGIGHFEEPTPYWELDQTKAVTEALAIDVTGGEQDNDLNVWRMMIQGGVVDVVQPDVMYMGGMSRTLLVCDMAHRAGIPVTPHAANLGLVTMCTMHLLRAIPNPGKYLEFSIEGLDYYPWQDGLFLGDPYRIEDGDAIVTDAPGWGVGVSPDWLSRSRYAVSERG</sequence>
<proteinExistence type="predicted"/>
<comment type="cofactor">
    <cofactor evidence="1">
        <name>Mg(2+)</name>
        <dbReference type="ChEBI" id="CHEBI:18420"/>
    </cofactor>
</comment>
<dbReference type="GO" id="GO:0000287">
    <property type="term" value="F:magnesium ion binding"/>
    <property type="evidence" value="ECO:0007669"/>
    <property type="project" value="TreeGrafter"/>
</dbReference>
<dbReference type="Gene3D" id="3.30.390.10">
    <property type="entry name" value="Enolase-like, N-terminal domain"/>
    <property type="match status" value="1"/>
</dbReference>
<evidence type="ECO:0000313" key="6">
    <source>
        <dbReference type="Proteomes" id="UP000826300"/>
    </source>
</evidence>
<dbReference type="Pfam" id="PF13378">
    <property type="entry name" value="MR_MLE_C"/>
    <property type="match status" value="1"/>
</dbReference>
<dbReference type="SUPFAM" id="SSF54826">
    <property type="entry name" value="Enolase N-terminal domain-like"/>
    <property type="match status" value="1"/>
</dbReference>
<dbReference type="KEGG" id="nsm:JO391_01120"/>
<dbReference type="PANTHER" id="PTHR13794">
    <property type="entry name" value="ENOLASE SUPERFAMILY, MANDELATE RACEMASE"/>
    <property type="match status" value="1"/>
</dbReference>
<dbReference type="InterPro" id="IPR036849">
    <property type="entry name" value="Enolase-like_C_sf"/>
</dbReference>
<dbReference type="AlphaFoldDB" id="A0A8G1EDH0"/>
<keyword evidence="3" id="KW-0460">Magnesium</keyword>
<evidence type="ECO:0000313" key="5">
    <source>
        <dbReference type="EMBL" id="QYZ70168.1"/>
    </source>
</evidence>
<dbReference type="GO" id="GO:0016836">
    <property type="term" value="F:hydro-lyase activity"/>
    <property type="evidence" value="ECO:0007669"/>
    <property type="project" value="TreeGrafter"/>
</dbReference>
<dbReference type="PROSITE" id="PS00908">
    <property type="entry name" value="MR_MLE_1"/>
    <property type="match status" value="1"/>
</dbReference>
<dbReference type="InterPro" id="IPR013341">
    <property type="entry name" value="Mandelate_racemase_N_dom"/>
</dbReference>
<accession>A0A8G1EDH0</accession>
<dbReference type="SFLD" id="SFLDS00001">
    <property type="entry name" value="Enolase"/>
    <property type="match status" value="1"/>
</dbReference>
<dbReference type="Pfam" id="PF02746">
    <property type="entry name" value="MR_MLE_N"/>
    <property type="match status" value="1"/>
</dbReference>
<name>A0A8G1EDH0_9RHOB</name>
<dbReference type="SFLD" id="SFLDG00179">
    <property type="entry name" value="mandelate_racemase"/>
    <property type="match status" value="1"/>
</dbReference>
<dbReference type="CDD" id="cd03316">
    <property type="entry name" value="MR_like"/>
    <property type="match status" value="1"/>
</dbReference>
<evidence type="ECO:0000259" key="4">
    <source>
        <dbReference type="SMART" id="SM00922"/>
    </source>
</evidence>
<dbReference type="GO" id="GO:0009063">
    <property type="term" value="P:amino acid catabolic process"/>
    <property type="evidence" value="ECO:0007669"/>
    <property type="project" value="InterPro"/>
</dbReference>
<dbReference type="InterPro" id="IPR013342">
    <property type="entry name" value="Mandelate_racemase_C"/>
</dbReference>